<keyword evidence="2" id="KW-1015">Disulfide bond</keyword>
<evidence type="ECO:0000256" key="2">
    <source>
        <dbReference type="ARBA" id="ARBA00023157"/>
    </source>
</evidence>
<evidence type="ECO:0000313" key="5">
    <source>
        <dbReference type="Proteomes" id="UP000567179"/>
    </source>
</evidence>
<dbReference type="PANTHER" id="PTHR46115">
    <property type="entry name" value="THIOREDOXIN-LIKE PROTEIN 1"/>
    <property type="match status" value="1"/>
</dbReference>
<evidence type="ECO:0000256" key="1">
    <source>
        <dbReference type="ARBA" id="ARBA00020570"/>
    </source>
</evidence>
<dbReference type="SUPFAM" id="SSF52833">
    <property type="entry name" value="Thioredoxin-like"/>
    <property type="match status" value="1"/>
</dbReference>
<dbReference type="EMBL" id="JAACJJ010000056">
    <property type="protein sequence ID" value="KAF5312591.1"/>
    <property type="molecule type" value="Genomic_DNA"/>
</dbReference>
<reference evidence="4 5" key="1">
    <citation type="journal article" date="2020" name="ISME J.">
        <title>Uncovering the hidden diversity of litter-decomposition mechanisms in mushroom-forming fungi.</title>
        <authorList>
            <person name="Floudas D."/>
            <person name="Bentzer J."/>
            <person name="Ahren D."/>
            <person name="Johansson T."/>
            <person name="Persson P."/>
            <person name="Tunlid A."/>
        </authorList>
    </citation>
    <scope>NUCLEOTIDE SEQUENCE [LARGE SCALE GENOMIC DNA]</scope>
    <source>
        <strain evidence="4 5">CBS 101986</strain>
    </source>
</reference>
<dbReference type="Gene3D" id="3.40.30.10">
    <property type="entry name" value="Glutaredoxin"/>
    <property type="match status" value="1"/>
</dbReference>
<dbReference type="InterPro" id="IPR036249">
    <property type="entry name" value="Thioredoxin-like_sf"/>
</dbReference>
<dbReference type="Proteomes" id="UP000567179">
    <property type="component" value="Unassembled WGS sequence"/>
</dbReference>
<dbReference type="PRINTS" id="PR00421">
    <property type="entry name" value="THIOREDOXIN"/>
</dbReference>
<gene>
    <name evidence="4" type="ORF">D9619_002790</name>
</gene>
<dbReference type="FunFam" id="3.40.30.10:FF:000245">
    <property type="entry name" value="Thioredoxin"/>
    <property type="match status" value="1"/>
</dbReference>
<dbReference type="Pfam" id="PF00085">
    <property type="entry name" value="Thioredoxin"/>
    <property type="match status" value="1"/>
</dbReference>
<evidence type="ECO:0000259" key="3">
    <source>
        <dbReference type="PROSITE" id="PS51352"/>
    </source>
</evidence>
<organism evidence="4 5">
    <name type="scientific">Psilocybe cf. subviscida</name>
    <dbReference type="NCBI Taxonomy" id="2480587"/>
    <lineage>
        <taxon>Eukaryota</taxon>
        <taxon>Fungi</taxon>
        <taxon>Dikarya</taxon>
        <taxon>Basidiomycota</taxon>
        <taxon>Agaricomycotina</taxon>
        <taxon>Agaricomycetes</taxon>
        <taxon>Agaricomycetidae</taxon>
        <taxon>Agaricales</taxon>
        <taxon>Agaricineae</taxon>
        <taxon>Strophariaceae</taxon>
        <taxon>Psilocybe</taxon>
    </lineage>
</organism>
<sequence length="199" mass="21108">MHGRPGSRHVALAALTNLGQIVAKASLMSTITHLTSLSQLEKILTSSKDKLSVIDFHATWCGPCHAIAPTFEALSKQYKTVNFLKCDVDAAQEIAGKYSVAAMPTFIFLKGTTKVDQVRGADKSGLENTIKKHASPSSSAAPAFSGKGQTLGGTPVAPDLVGEAKGVLAPIAQVWSETDPQFKIFLGLGALYFAFWYIG</sequence>
<dbReference type="PROSITE" id="PS00194">
    <property type="entry name" value="THIOREDOXIN_1"/>
    <property type="match status" value="1"/>
</dbReference>
<dbReference type="AlphaFoldDB" id="A0A8H5AX86"/>
<dbReference type="OrthoDB" id="10263751at2759"/>
<keyword evidence="5" id="KW-1185">Reference proteome</keyword>
<dbReference type="InterPro" id="IPR013766">
    <property type="entry name" value="Thioredoxin_domain"/>
</dbReference>
<proteinExistence type="predicted"/>
<dbReference type="CDD" id="cd02947">
    <property type="entry name" value="TRX_family"/>
    <property type="match status" value="1"/>
</dbReference>
<dbReference type="InterPro" id="IPR017937">
    <property type="entry name" value="Thioredoxin_CS"/>
</dbReference>
<protein>
    <recommendedName>
        <fullName evidence="1">Thioredoxin</fullName>
    </recommendedName>
</protein>
<evidence type="ECO:0000313" key="4">
    <source>
        <dbReference type="EMBL" id="KAF5312591.1"/>
    </source>
</evidence>
<comment type="caution">
    <text evidence="4">The sequence shown here is derived from an EMBL/GenBank/DDBJ whole genome shotgun (WGS) entry which is preliminary data.</text>
</comment>
<feature type="domain" description="Thioredoxin" evidence="3">
    <location>
        <begin position="3"/>
        <end position="135"/>
    </location>
</feature>
<accession>A0A8H5AX86</accession>
<name>A0A8H5AX86_9AGAR</name>
<dbReference type="PROSITE" id="PS51352">
    <property type="entry name" value="THIOREDOXIN_2"/>
    <property type="match status" value="1"/>
</dbReference>